<name>A0A1G1L1B5_9BACT</name>
<proteinExistence type="inferred from homology"/>
<dbReference type="EMBL" id="MHFR01000019">
    <property type="protein sequence ID" value="OGW98932.1"/>
    <property type="molecule type" value="Genomic_DNA"/>
</dbReference>
<comment type="catalytic activity">
    <reaction evidence="6">
        <text>Exonucleolytic cleavage in either 5'- to 3'- or 3'- to 5'-direction to yield nucleoside 5'-phosphates.</text>
        <dbReference type="EC" id="3.1.11.6"/>
    </reaction>
</comment>
<dbReference type="SUPFAM" id="SSF116842">
    <property type="entry name" value="XseB-like"/>
    <property type="match status" value="1"/>
</dbReference>
<dbReference type="NCBIfam" id="TIGR01280">
    <property type="entry name" value="xseB"/>
    <property type="match status" value="1"/>
</dbReference>
<gene>
    <name evidence="6" type="primary">xseB</name>
    <name evidence="8" type="ORF">A3G33_08835</name>
</gene>
<organism evidence="8 9">
    <name type="scientific">Candidatus Danuiimicrobium aquiferis</name>
    <dbReference type="NCBI Taxonomy" id="1801832"/>
    <lineage>
        <taxon>Bacteria</taxon>
        <taxon>Pseudomonadati</taxon>
        <taxon>Candidatus Omnitrophota</taxon>
        <taxon>Candidatus Danuiimicrobium</taxon>
    </lineage>
</organism>
<dbReference type="Pfam" id="PF02609">
    <property type="entry name" value="Exonuc_VII_S"/>
    <property type="match status" value="1"/>
</dbReference>
<comment type="caution">
    <text evidence="8">The sequence shown here is derived from an EMBL/GenBank/DDBJ whole genome shotgun (WGS) entry which is preliminary data.</text>
</comment>
<feature type="region of interest" description="Disordered" evidence="7">
    <location>
        <begin position="74"/>
        <end position="104"/>
    </location>
</feature>
<evidence type="ECO:0000256" key="3">
    <source>
        <dbReference type="ARBA" id="ARBA00022722"/>
    </source>
</evidence>
<dbReference type="Proteomes" id="UP000178187">
    <property type="component" value="Unassembled WGS sequence"/>
</dbReference>
<keyword evidence="2 6" id="KW-0963">Cytoplasm</keyword>
<dbReference type="AlphaFoldDB" id="A0A1G1L1B5"/>
<keyword evidence="4 6" id="KW-0378">Hydrolase</keyword>
<comment type="similarity">
    <text evidence="1 6">Belongs to the XseB family.</text>
</comment>
<sequence>MEQEIKFEKALEQLEKIVEDLEGGNLSLEDAMKKYEEGVKLSRLCSQKLGQAENRIEFLTRALNGKVDLEALVSASEGKESPERKKSKKAQKHPASPDGDLLLS</sequence>
<dbReference type="GO" id="GO:0009318">
    <property type="term" value="C:exodeoxyribonuclease VII complex"/>
    <property type="evidence" value="ECO:0007669"/>
    <property type="project" value="UniProtKB-UniRule"/>
</dbReference>
<comment type="subunit">
    <text evidence="6">Heterooligomer composed of large and small subunits.</text>
</comment>
<dbReference type="PANTHER" id="PTHR34137:SF1">
    <property type="entry name" value="EXODEOXYRIBONUCLEASE 7 SMALL SUBUNIT"/>
    <property type="match status" value="1"/>
</dbReference>
<dbReference type="InterPro" id="IPR003761">
    <property type="entry name" value="Exonuc_VII_S"/>
</dbReference>
<dbReference type="HAMAP" id="MF_00337">
    <property type="entry name" value="Exonuc_7_S"/>
    <property type="match status" value="1"/>
</dbReference>
<dbReference type="GO" id="GO:0005829">
    <property type="term" value="C:cytosol"/>
    <property type="evidence" value="ECO:0007669"/>
    <property type="project" value="TreeGrafter"/>
</dbReference>
<protein>
    <recommendedName>
        <fullName evidence="6">Exodeoxyribonuclease 7 small subunit</fullName>
        <ecNumber evidence="6">3.1.11.6</ecNumber>
    </recommendedName>
    <alternativeName>
        <fullName evidence="6">Exodeoxyribonuclease VII small subunit</fullName>
        <shortName evidence="6">Exonuclease VII small subunit</shortName>
    </alternativeName>
</protein>
<evidence type="ECO:0000256" key="6">
    <source>
        <dbReference type="HAMAP-Rule" id="MF_00337"/>
    </source>
</evidence>
<evidence type="ECO:0000313" key="9">
    <source>
        <dbReference type="Proteomes" id="UP000178187"/>
    </source>
</evidence>
<evidence type="ECO:0000256" key="1">
    <source>
        <dbReference type="ARBA" id="ARBA00009998"/>
    </source>
</evidence>
<keyword evidence="5 6" id="KW-0269">Exonuclease</keyword>
<evidence type="ECO:0000256" key="7">
    <source>
        <dbReference type="SAM" id="MobiDB-lite"/>
    </source>
</evidence>
<dbReference type="PANTHER" id="PTHR34137">
    <property type="entry name" value="EXODEOXYRIBONUCLEASE 7 SMALL SUBUNIT"/>
    <property type="match status" value="1"/>
</dbReference>
<evidence type="ECO:0000313" key="8">
    <source>
        <dbReference type="EMBL" id="OGW98932.1"/>
    </source>
</evidence>
<dbReference type="InterPro" id="IPR037004">
    <property type="entry name" value="Exonuc_VII_ssu_sf"/>
</dbReference>
<comment type="function">
    <text evidence="6">Bidirectionally degrades single-stranded DNA into large acid-insoluble oligonucleotides, which are then degraded further into small acid-soluble oligonucleotides.</text>
</comment>
<dbReference type="NCBIfam" id="NF002140">
    <property type="entry name" value="PRK00977.1-4"/>
    <property type="match status" value="1"/>
</dbReference>
<accession>A0A1G1L1B5</accession>
<dbReference type="Gene3D" id="1.10.287.1040">
    <property type="entry name" value="Exonuclease VII, small subunit"/>
    <property type="match status" value="1"/>
</dbReference>
<evidence type="ECO:0000256" key="5">
    <source>
        <dbReference type="ARBA" id="ARBA00022839"/>
    </source>
</evidence>
<dbReference type="GO" id="GO:0006308">
    <property type="term" value="P:DNA catabolic process"/>
    <property type="evidence" value="ECO:0007669"/>
    <property type="project" value="UniProtKB-UniRule"/>
</dbReference>
<dbReference type="EC" id="3.1.11.6" evidence="6"/>
<evidence type="ECO:0000256" key="2">
    <source>
        <dbReference type="ARBA" id="ARBA00022490"/>
    </source>
</evidence>
<dbReference type="GO" id="GO:0008855">
    <property type="term" value="F:exodeoxyribonuclease VII activity"/>
    <property type="evidence" value="ECO:0007669"/>
    <property type="project" value="UniProtKB-UniRule"/>
</dbReference>
<evidence type="ECO:0000256" key="4">
    <source>
        <dbReference type="ARBA" id="ARBA00022801"/>
    </source>
</evidence>
<reference evidence="8 9" key="1">
    <citation type="journal article" date="2016" name="Nat. Commun.">
        <title>Thousands of microbial genomes shed light on interconnected biogeochemical processes in an aquifer system.</title>
        <authorList>
            <person name="Anantharaman K."/>
            <person name="Brown C.T."/>
            <person name="Hug L.A."/>
            <person name="Sharon I."/>
            <person name="Castelle C.J."/>
            <person name="Probst A.J."/>
            <person name="Thomas B.C."/>
            <person name="Singh A."/>
            <person name="Wilkins M.J."/>
            <person name="Karaoz U."/>
            <person name="Brodie E.L."/>
            <person name="Williams K.H."/>
            <person name="Hubbard S.S."/>
            <person name="Banfield J.F."/>
        </authorList>
    </citation>
    <scope>NUCLEOTIDE SEQUENCE [LARGE SCALE GENOMIC DNA]</scope>
</reference>
<keyword evidence="3 6" id="KW-0540">Nuclease</keyword>
<comment type="subcellular location">
    <subcellularLocation>
        <location evidence="6">Cytoplasm</location>
    </subcellularLocation>
</comment>